<keyword evidence="13" id="KW-1185">Reference proteome</keyword>
<evidence type="ECO:0000256" key="3">
    <source>
        <dbReference type="ARBA" id="ARBA00022741"/>
    </source>
</evidence>
<evidence type="ECO:0000256" key="7">
    <source>
        <dbReference type="ARBA" id="ARBA00023211"/>
    </source>
</evidence>
<dbReference type="Pfam" id="PF01931">
    <property type="entry name" value="NTPase_I-T"/>
    <property type="match status" value="1"/>
</dbReference>
<keyword evidence="4 10" id="KW-0378">Hydrolase</keyword>
<dbReference type="InterPro" id="IPR029001">
    <property type="entry name" value="ITPase-like_fam"/>
</dbReference>
<comment type="function">
    <text evidence="10">Phosphatase that hydrolyzes non-canonical purine nucleotides such as XTP and ITP to their respective diphosphate derivatives. Probably excludes non-canonical purines from DNA/RNA precursor pool, thus preventing their incorporation into DNA/RNA and avoiding chromosomal lesions.</text>
</comment>
<comment type="catalytic activity">
    <reaction evidence="8 10">
        <text>ITP + H2O = IDP + phosphate + H(+)</text>
        <dbReference type="Rhea" id="RHEA:28330"/>
        <dbReference type="ChEBI" id="CHEBI:15377"/>
        <dbReference type="ChEBI" id="CHEBI:15378"/>
        <dbReference type="ChEBI" id="CHEBI:43474"/>
        <dbReference type="ChEBI" id="CHEBI:58280"/>
        <dbReference type="ChEBI" id="CHEBI:61402"/>
        <dbReference type="EC" id="3.6.1.73"/>
    </reaction>
</comment>
<dbReference type="InterPro" id="IPR002786">
    <property type="entry name" value="Non_canon_purine_NTPase"/>
</dbReference>
<dbReference type="GeneID" id="70685860"/>
<name>A0A897MZZ1_9EURY</name>
<sequence length="173" mass="18005">MNVGVGSTNPVKISAVEDAFSDLPGVQVEGIAVDSGVPEQPWGRAETIEGAENRARRALDAGHYDLGVGIEGGVEEIDEIPGVSLIMWAAVTDGDRLVRGGGPTLPLPGRVGERLQTGEELGPILDDELDRENVARQEGAAGVLTGDTISRQSALVHAVAGAIGPFVTDEYVR</sequence>
<dbReference type="EMBL" id="CP064786">
    <property type="protein sequence ID" value="QSG03676.1"/>
    <property type="molecule type" value="Genomic_DNA"/>
</dbReference>
<dbReference type="GO" id="GO:0006772">
    <property type="term" value="P:thiamine metabolic process"/>
    <property type="evidence" value="ECO:0007669"/>
    <property type="project" value="TreeGrafter"/>
</dbReference>
<comment type="cofactor">
    <cofactor evidence="1">
        <name>Mn(2+)</name>
        <dbReference type="ChEBI" id="CHEBI:29035"/>
    </cofactor>
</comment>
<evidence type="ECO:0000259" key="11">
    <source>
        <dbReference type="Pfam" id="PF01931"/>
    </source>
</evidence>
<evidence type="ECO:0000256" key="10">
    <source>
        <dbReference type="HAMAP-Rule" id="MF_00648"/>
    </source>
</evidence>
<evidence type="ECO:0000256" key="2">
    <source>
        <dbReference type="ARBA" id="ARBA00022723"/>
    </source>
</evidence>
<evidence type="ECO:0000313" key="12">
    <source>
        <dbReference type="EMBL" id="QSG03676.1"/>
    </source>
</evidence>
<proteinExistence type="inferred from homology"/>
<feature type="domain" description="Non-canonical purine NTP phosphatase/PRRC1" evidence="11">
    <location>
        <begin position="6"/>
        <end position="167"/>
    </location>
</feature>
<dbReference type="InterPro" id="IPR050299">
    <property type="entry name" value="YjjX_NTPase"/>
</dbReference>
<comment type="catalytic activity">
    <reaction evidence="9 10">
        <text>XTP + H2O = XDP + phosphate + H(+)</text>
        <dbReference type="Rhea" id="RHEA:28406"/>
        <dbReference type="ChEBI" id="CHEBI:15377"/>
        <dbReference type="ChEBI" id="CHEBI:15378"/>
        <dbReference type="ChEBI" id="CHEBI:43474"/>
        <dbReference type="ChEBI" id="CHEBI:59884"/>
        <dbReference type="ChEBI" id="CHEBI:61314"/>
        <dbReference type="EC" id="3.6.1.73"/>
    </reaction>
</comment>
<dbReference type="GO" id="GO:0000166">
    <property type="term" value="F:nucleotide binding"/>
    <property type="evidence" value="ECO:0007669"/>
    <property type="project" value="UniProtKB-KW"/>
</dbReference>
<keyword evidence="2 10" id="KW-0479">Metal-binding</keyword>
<protein>
    <recommendedName>
        <fullName evidence="10">Probable inosine/xanthosine triphosphatase</fullName>
        <shortName evidence="10">ITPase/XTPase</shortName>
        <ecNumber evidence="10">3.6.1.73</ecNumber>
    </recommendedName>
    <alternativeName>
        <fullName evidence="10">Non-canonical purine NTP phosphatase</fullName>
    </alternativeName>
    <alternativeName>
        <fullName evidence="10">Non-standard purine NTP phosphatase</fullName>
    </alternativeName>
    <alternativeName>
        <fullName evidence="10">Nucleoside-triphosphate phosphatase</fullName>
        <shortName evidence="10">NTPase</shortName>
    </alternativeName>
</protein>
<dbReference type="FunFam" id="3.90.950.10:FF:000002">
    <property type="entry name" value="Inosine/xanthosine triphosphatase"/>
    <property type="match status" value="1"/>
</dbReference>
<keyword evidence="3 10" id="KW-0547">Nucleotide-binding</keyword>
<dbReference type="HAMAP" id="MF_00648">
    <property type="entry name" value="Non_canon_purine_NTPase_YjjX"/>
    <property type="match status" value="1"/>
</dbReference>
<dbReference type="GO" id="GO:0046872">
    <property type="term" value="F:metal ion binding"/>
    <property type="evidence" value="ECO:0007669"/>
    <property type="project" value="UniProtKB-KW"/>
</dbReference>
<organism evidence="12 13">
    <name type="scientific">Natranaeroarchaeum sulfidigenes</name>
    <dbReference type="NCBI Taxonomy" id="2784880"/>
    <lineage>
        <taxon>Archaea</taxon>
        <taxon>Methanobacteriati</taxon>
        <taxon>Methanobacteriota</taxon>
        <taxon>Stenosarchaea group</taxon>
        <taxon>Halobacteria</taxon>
        <taxon>Halobacteriales</taxon>
        <taxon>Natronoarchaeaceae</taxon>
        <taxon>Natranaeroarchaeum</taxon>
    </lineage>
</organism>
<dbReference type="PANTHER" id="PTHR34699:SF2">
    <property type="entry name" value="NON-CANONICAL PURINE NTP PHOSPHATASE_PRRC1 DOMAIN-CONTAINING PROTEIN"/>
    <property type="match status" value="1"/>
</dbReference>
<comment type="cofactor">
    <cofactor evidence="10">
        <name>Mg(2+)</name>
        <dbReference type="ChEBI" id="CHEBI:18420"/>
    </cofactor>
    <cofactor evidence="10">
        <name>Mn(2+)</name>
        <dbReference type="ChEBI" id="CHEBI:29035"/>
    </cofactor>
    <text evidence="10">Binds 1 divalent metal cation per subunit; can use either Mg(2+) or Mn(2+).</text>
</comment>
<dbReference type="EC" id="3.6.1.73" evidence="10"/>
<evidence type="ECO:0000256" key="8">
    <source>
        <dbReference type="ARBA" id="ARBA00048174"/>
    </source>
</evidence>
<dbReference type="RefSeq" id="WP_238477721.1">
    <property type="nucleotide sequence ID" value="NZ_CP064786.1"/>
</dbReference>
<evidence type="ECO:0000256" key="1">
    <source>
        <dbReference type="ARBA" id="ARBA00001936"/>
    </source>
</evidence>
<dbReference type="GO" id="GO:0103023">
    <property type="term" value="F:ITPase activity"/>
    <property type="evidence" value="ECO:0007669"/>
    <property type="project" value="UniProtKB-EC"/>
</dbReference>
<dbReference type="GO" id="GO:0009117">
    <property type="term" value="P:nucleotide metabolic process"/>
    <property type="evidence" value="ECO:0007669"/>
    <property type="project" value="UniProtKB-KW"/>
</dbReference>
<comment type="subunit">
    <text evidence="10">Homodimer.</text>
</comment>
<dbReference type="AlphaFoldDB" id="A0A897MZZ1"/>
<reference evidence="12" key="1">
    <citation type="submission" date="2020-11" db="EMBL/GenBank/DDBJ databases">
        <title>Carbohydrate-dependent, anaerobic sulfur respiration: A novel catabolism in halophilic archaea.</title>
        <authorList>
            <person name="Sorokin D.Y."/>
            <person name="Messina E."/>
            <person name="Smedile F."/>
            <person name="La Cono V."/>
            <person name="Hallsworth J.E."/>
            <person name="Yakimov M.M."/>
        </authorList>
    </citation>
    <scope>NUCLEOTIDE SEQUENCE</scope>
    <source>
        <strain evidence="12">AArc-S</strain>
    </source>
</reference>
<dbReference type="Proteomes" id="UP000663586">
    <property type="component" value="Chromosome"/>
</dbReference>
<keyword evidence="5 10" id="KW-0460">Magnesium</keyword>
<feature type="binding site" evidence="10">
    <location>
        <position position="34"/>
    </location>
    <ligand>
        <name>Mg(2+)</name>
        <dbReference type="ChEBI" id="CHEBI:18420"/>
    </ligand>
</feature>
<evidence type="ECO:0000256" key="6">
    <source>
        <dbReference type="ARBA" id="ARBA00023080"/>
    </source>
</evidence>
<evidence type="ECO:0000313" key="13">
    <source>
        <dbReference type="Proteomes" id="UP000663586"/>
    </source>
</evidence>
<dbReference type="InterPro" id="IPR026533">
    <property type="entry name" value="NTPase/PRRC1"/>
</dbReference>
<keyword evidence="7 10" id="KW-0464">Manganese</keyword>
<evidence type="ECO:0000256" key="4">
    <source>
        <dbReference type="ARBA" id="ARBA00022801"/>
    </source>
</evidence>
<dbReference type="Gene3D" id="3.90.950.10">
    <property type="match status" value="1"/>
</dbReference>
<gene>
    <name evidence="12" type="ORF">AArcS_2480</name>
</gene>
<dbReference type="KEGG" id="hara:AArcS_2480"/>
<comment type="caution">
    <text evidence="10">Lacks conserved residue(s) required for the propagation of feature annotation.</text>
</comment>
<keyword evidence="6 10" id="KW-0546">Nucleotide metabolism</keyword>
<dbReference type="SUPFAM" id="SSF52972">
    <property type="entry name" value="ITPase-like"/>
    <property type="match status" value="1"/>
</dbReference>
<comment type="similarity">
    <text evidence="10">Belongs to the YjjX NTPase family.</text>
</comment>
<dbReference type="NCBIfam" id="TIGR00258">
    <property type="entry name" value="inosine/xanthosine triphosphatase"/>
    <property type="match status" value="1"/>
</dbReference>
<dbReference type="PANTHER" id="PTHR34699">
    <property type="match status" value="1"/>
</dbReference>
<evidence type="ECO:0000256" key="5">
    <source>
        <dbReference type="ARBA" id="ARBA00022842"/>
    </source>
</evidence>
<feature type="binding site" evidence="10">
    <location>
        <begin position="7"/>
        <end position="12"/>
    </location>
    <ligand>
        <name>substrate</name>
    </ligand>
</feature>
<accession>A0A897MZZ1</accession>
<evidence type="ECO:0000256" key="9">
    <source>
        <dbReference type="ARBA" id="ARBA00048781"/>
    </source>
</evidence>